<dbReference type="AlphaFoldDB" id="D9XWY7"/>
<keyword evidence="3" id="KW-1185">Reference proteome</keyword>
<sequence length="299" mass="32736">SCWCIRSRRSRPRWGRWRCSRLAAALGARRPGFVALTGAVALLTAACWPYFDVFALAGDDSVDAMHRRLYLDLGGQFGLALLGLPALWLRARRTSWRDPLVLMFVLDCLMVAYGWVSGHYTYGRILGLTLVAPQFALAVELAAPRPWPVWRRLLGGAAAAGACAGFLTVQAGAVVPAGFEQPPSWPDYAWAARHIGPGEVVIADGYYAVHAIAGYGPNLAAPAWPDAALDEKERLRRAADVRAYLDPGSSRAERAAVVRRYHARWVLLTPRQRVPGEAVVVAWSRRTGEVLARLPGTTR</sequence>
<keyword evidence="1" id="KW-0472">Membrane</keyword>
<dbReference type="STRING" id="467200.SSRG_03870"/>
<feature type="transmembrane region" description="Helical" evidence="1">
    <location>
        <begin position="31"/>
        <end position="51"/>
    </location>
</feature>
<feature type="transmembrane region" description="Helical" evidence="1">
    <location>
        <begin position="71"/>
        <end position="88"/>
    </location>
</feature>
<evidence type="ECO:0000256" key="1">
    <source>
        <dbReference type="SAM" id="Phobius"/>
    </source>
</evidence>
<gene>
    <name evidence="2" type="ORF">SSRG_03870</name>
</gene>
<name>D9XWY7_9ACTN</name>
<organism evidence="2 3">
    <name type="scientific">Streptomyces griseoflavus Tu4000</name>
    <dbReference type="NCBI Taxonomy" id="467200"/>
    <lineage>
        <taxon>Bacteria</taxon>
        <taxon>Bacillati</taxon>
        <taxon>Actinomycetota</taxon>
        <taxon>Actinomycetes</taxon>
        <taxon>Kitasatosporales</taxon>
        <taxon>Streptomycetaceae</taxon>
        <taxon>Streptomyces</taxon>
    </lineage>
</organism>
<dbReference type="HOGENOM" id="CLU_932305_0_0_11"/>
<proteinExistence type="predicted"/>
<accession>D9XWY7</accession>
<evidence type="ECO:0000313" key="2">
    <source>
        <dbReference type="EMBL" id="EFL41066.1"/>
    </source>
</evidence>
<dbReference type="eggNOG" id="ENOG5033F2A">
    <property type="taxonomic scope" value="Bacteria"/>
</dbReference>
<evidence type="ECO:0000313" key="3">
    <source>
        <dbReference type="Proteomes" id="UP000002968"/>
    </source>
</evidence>
<feature type="transmembrane region" description="Helical" evidence="1">
    <location>
        <begin position="100"/>
        <end position="116"/>
    </location>
</feature>
<keyword evidence="1" id="KW-0812">Transmembrane</keyword>
<protein>
    <submittedName>
        <fullName evidence="2">Integral membrane protein</fullName>
    </submittedName>
</protein>
<keyword evidence="1" id="KW-1133">Transmembrane helix</keyword>
<feature type="non-terminal residue" evidence="2">
    <location>
        <position position="1"/>
    </location>
</feature>
<dbReference type="EMBL" id="GG657758">
    <property type="protein sequence ID" value="EFL41066.1"/>
    <property type="molecule type" value="Genomic_DNA"/>
</dbReference>
<reference evidence="2" key="1">
    <citation type="submission" date="2009-02" db="EMBL/GenBank/DDBJ databases">
        <title>Annotation of Streptomyces griseoflavus strain Tu4000.</title>
        <authorList>
            <consortium name="The Broad Institute Genome Sequencing Platform"/>
            <consortium name="Broad Institute Microbial Sequencing Center"/>
            <person name="Fischbach M."/>
            <person name="Godfrey P."/>
            <person name="Ward D."/>
            <person name="Young S."/>
            <person name="Zeng Q."/>
            <person name="Koehrsen M."/>
            <person name="Alvarado L."/>
            <person name="Berlin A.M."/>
            <person name="Bochicchio J."/>
            <person name="Borenstein D."/>
            <person name="Chapman S.B."/>
            <person name="Chen Z."/>
            <person name="Engels R."/>
            <person name="Freedman E."/>
            <person name="Gellesch M."/>
            <person name="Goldberg J."/>
            <person name="Griggs A."/>
            <person name="Gujja S."/>
            <person name="Heilman E.R."/>
            <person name="Heiman D.I."/>
            <person name="Hepburn T.A."/>
            <person name="Howarth C."/>
            <person name="Jen D."/>
            <person name="Larson L."/>
            <person name="Lewis B."/>
            <person name="Mehta T."/>
            <person name="Park D."/>
            <person name="Pearson M."/>
            <person name="Richards J."/>
            <person name="Roberts A."/>
            <person name="Saif S."/>
            <person name="Shea T.D."/>
            <person name="Shenoy N."/>
            <person name="Sisk P."/>
            <person name="Stolte C."/>
            <person name="Sykes S.N."/>
            <person name="Thomson T."/>
            <person name="Walk T."/>
            <person name="White J."/>
            <person name="Yandava C."/>
            <person name="Straight P."/>
            <person name="Clardy J."/>
            <person name="Hung D."/>
            <person name="Kolter R."/>
            <person name="Mekalanos J."/>
            <person name="Walker S."/>
            <person name="Walsh C.T."/>
            <person name="Wieland-Brown L.C."/>
            <person name="Haas B."/>
            <person name="Nusbaum C."/>
            <person name="Birren B."/>
        </authorList>
    </citation>
    <scope>NUCLEOTIDE SEQUENCE [LARGE SCALE GENOMIC DNA]</scope>
    <source>
        <strain evidence="2">Tu4000</strain>
    </source>
</reference>
<dbReference type="Proteomes" id="UP000002968">
    <property type="component" value="Unassembled WGS sequence"/>
</dbReference>